<dbReference type="Proteomes" id="UP000316584">
    <property type="component" value="Chromosome"/>
</dbReference>
<dbReference type="InterPro" id="IPR051607">
    <property type="entry name" value="Metallo-dep_hydrolases"/>
</dbReference>
<dbReference type="Pfam" id="PF01979">
    <property type="entry name" value="Amidohydro_1"/>
    <property type="match status" value="1"/>
</dbReference>
<feature type="domain" description="Formimidoylglutamate deiminase N-terminal" evidence="6">
    <location>
        <begin position="9"/>
        <end position="42"/>
    </location>
</feature>
<evidence type="ECO:0000313" key="8">
    <source>
        <dbReference type="Proteomes" id="UP000316584"/>
    </source>
</evidence>
<dbReference type="GO" id="GO:0050416">
    <property type="term" value="F:formimidoylglutamate deiminase activity"/>
    <property type="evidence" value="ECO:0007669"/>
    <property type="project" value="UniProtKB-EC"/>
</dbReference>
<name>A0A518N7A2_9GAMM</name>
<dbReference type="GO" id="GO:0005829">
    <property type="term" value="C:cytosol"/>
    <property type="evidence" value="ECO:0007669"/>
    <property type="project" value="TreeGrafter"/>
</dbReference>
<dbReference type="SUPFAM" id="SSF51338">
    <property type="entry name" value="Composite domain of metallo-dependent hydrolases"/>
    <property type="match status" value="1"/>
</dbReference>
<keyword evidence="3 7" id="KW-0378">Hydrolase</keyword>
<dbReference type="NCBIfam" id="TIGR02022">
    <property type="entry name" value="hutF"/>
    <property type="match status" value="1"/>
</dbReference>
<keyword evidence="8" id="KW-1185">Reference proteome</keyword>
<dbReference type="OrthoDB" id="9796020at2"/>
<dbReference type="PANTHER" id="PTHR11271">
    <property type="entry name" value="GUANINE DEAMINASE"/>
    <property type="match status" value="1"/>
</dbReference>
<dbReference type="InterPro" id="IPR011059">
    <property type="entry name" value="Metal-dep_hydrolase_composite"/>
</dbReference>
<sequence length="453" mass="48466">MGGRTFWIEHALLPSGWAGDVCLRVEQGRIAQVETGVPPDAGTVRLGIVVPGLGNLHSHAFQRGMAGLAEAGGDQADSFWSWRELMYRFLDHLDPDSFQAIVELAYMEMLEAGFTRVGEFHYLHHGAGGRPYAERAEMCARVAAAAQATGIGLTLLPVFYAHSDFGGAPPTPAQARLTHDLEGFAALMEGAAAAISPLGDAVLGVAPHSLRATTPDELRALLHITPGPVHIHVAEQVAEVEACLRWSGQRPVQWLLEHVDVDGRWCLVHATHVLAEEIAGIAASGAVVGLCPITEANLGDGVFPVREFLRAGGRFGIGSDSNVLIDSAEELRLLEYGQRLRLRGRNVLAPPGGGSTGRFLFEQAVSGGSQALGAAHGLEVGGSADFVELRSGHPALQGGAGDAWLDSWLFAARNGAVESVWRRGGRLVEDGRHFRRDEIVQRYGPALRRVLDR</sequence>
<dbReference type="Gene3D" id="3.20.20.140">
    <property type="entry name" value="Metal-dependent hydrolases"/>
    <property type="match status" value="1"/>
</dbReference>
<dbReference type="InterPro" id="IPR006680">
    <property type="entry name" value="Amidohydro-rel"/>
</dbReference>
<dbReference type="EMBL" id="CP042218">
    <property type="protein sequence ID" value="QDW67797.1"/>
    <property type="molecule type" value="Genomic_DNA"/>
</dbReference>
<dbReference type="Pfam" id="PF22429">
    <property type="entry name" value="HutF_N"/>
    <property type="match status" value="1"/>
</dbReference>
<dbReference type="AlphaFoldDB" id="A0A518N7A2"/>
<dbReference type="KEGG" id="lug:FPZ22_02085"/>
<dbReference type="EC" id="3.5.3.13" evidence="7"/>
<evidence type="ECO:0000259" key="5">
    <source>
        <dbReference type="Pfam" id="PF01979"/>
    </source>
</evidence>
<evidence type="ECO:0000313" key="7">
    <source>
        <dbReference type="EMBL" id="QDW67797.1"/>
    </source>
</evidence>
<comment type="cofactor">
    <cofactor evidence="1">
        <name>Zn(2+)</name>
        <dbReference type="ChEBI" id="CHEBI:29105"/>
    </cofactor>
</comment>
<feature type="domain" description="Amidohydrolase-related" evidence="5">
    <location>
        <begin position="48"/>
        <end position="424"/>
    </location>
</feature>
<keyword evidence="4" id="KW-0862">Zinc</keyword>
<dbReference type="GO" id="GO:0019239">
    <property type="term" value="F:deaminase activity"/>
    <property type="evidence" value="ECO:0007669"/>
    <property type="project" value="TreeGrafter"/>
</dbReference>
<keyword evidence="2" id="KW-0479">Metal-binding</keyword>
<dbReference type="InterPro" id="IPR032466">
    <property type="entry name" value="Metal_Hydrolase"/>
</dbReference>
<dbReference type="InterPro" id="IPR010252">
    <property type="entry name" value="HutF"/>
</dbReference>
<dbReference type="InterPro" id="IPR055156">
    <property type="entry name" value="HutF-like_N"/>
</dbReference>
<dbReference type="NCBIfam" id="NF006683">
    <property type="entry name" value="PRK09229.1-4"/>
    <property type="match status" value="1"/>
</dbReference>
<evidence type="ECO:0000256" key="3">
    <source>
        <dbReference type="ARBA" id="ARBA00022801"/>
    </source>
</evidence>
<dbReference type="Gene3D" id="2.30.40.10">
    <property type="entry name" value="Urease, subunit C, domain 1"/>
    <property type="match status" value="1"/>
</dbReference>
<protein>
    <submittedName>
        <fullName evidence="7">Formimidoylglutamate deiminase</fullName>
        <ecNumber evidence="7">3.5.3.13</ecNumber>
    </submittedName>
</protein>
<reference evidence="7 8" key="1">
    <citation type="submission" date="2019-07" db="EMBL/GenBank/DDBJ databases">
        <title>Full genome sequence of Luteimonas sp. Gr-4.</title>
        <authorList>
            <person name="Im W.-T."/>
        </authorList>
    </citation>
    <scope>NUCLEOTIDE SEQUENCE [LARGE SCALE GENOMIC DNA]</scope>
    <source>
        <strain evidence="7 8">Gr-4</strain>
    </source>
</reference>
<dbReference type="NCBIfam" id="NF006681">
    <property type="entry name" value="PRK09229.1-2"/>
    <property type="match status" value="1"/>
</dbReference>
<organism evidence="7 8">
    <name type="scientific">Luteimonas granuli</name>
    <dbReference type="NCBI Taxonomy" id="1176533"/>
    <lineage>
        <taxon>Bacteria</taxon>
        <taxon>Pseudomonadati</taxon>
        <taxon>Pseudomonadota</taxon>
        <taxon>Gammaproteobacteria</taxon>
        <taxon>Lysobacterales</taxon>
        <taxon>Lysobacteraceae</taxon>
        <taxon>Luteimonas</taxon>
    </lineage>
</organism>
<dbReference type="GO" id="GO:0046872">
    <property type="term" value="F:metal ion binding"/>
    <property type="evidence" value="ECO:0007669"/>
    <property type="project" value="UniProtKB-KW"/>
</dbReference>
<gene>
    <name evidence="7" type="ORF">FPZ22_02085</name>
</gene>
<dbReference type="PANTHER" id="PTHR11271:SF48">
    <property type="entry name" value="AMIDOHYDROLASE-RELATED DOMAIN-CONTAINING PROTEIN"/>
    <property type="match status" value="1"/>
</dbReference>
<evidence type="ECO:0000256" key="4">
    <source>
        <dbReference type="ARBA" id="ARBA00022833"/>
    </source>
</evidence>
<evidence type="ECO:0000256" key="2">
    <source>
        <dbReference type="ARBA" id="ARBA00022723"/>
    </source>
</evidence>
<dbReference type="NCBIfam" id="NF006684">
    <property type="entry name" value="PRK09229.1-5"/>
    <property type="match status" value="1"/>
</dbReference>
<evidence type="ECO:0000259" key="6">
    <source>
        <dbReference type="Pfam" id="PF22429"/>
    </source>
</evidence>
<accession>A0A518N7A2</accession>
<dbReference type="SUPFAM" id="SSF51556">
    <property type="entry name" value="Metallo-dependent hydrolases"/>
    <property type="match status" value="1"/>
</dbReference>
<evidence type="ECO:0000256" key="1">
    <source>
        <dbReference type="ARBA" id="ARBA00001947"/>
    </source>
</evidence>
<proteinExistence type="predicted"/>